<evidence type="ECO:0000256" key="8">
    <source>
        <dbReference type="ARBA" id="ARBA00025049"/>
    </source>
</evidence>
<sequence>MSEKTTLGTADIMRVMELLPHRYPFLMIDRIIEMDGDNSGIGVKNVTINEPHFIGHFPQLPVMPGVLIIEAMAQTAGALCVHNREESGPPSVVYFMTIDKAKFRKPVVPGDVVYIHVQKVRNRRNIWKFACEAKVDGVKVAEAEVSAMLMGDDQI</sequence>
<accession>A0A2N5XSJ1</accession>
<keyword evidence="4 9" id="KW-0444">Lipid biosynthesis</keyword>
<evidence type="ECO:0000256" key="6">
    <source>
        <dbReference type="ARBA" id="ARBA00023098"/>
    </source>
</evidence>
<keyword evidence="3 9" id="KW-0963">Cytoplasm</keyword>
<proteinExistence type="inferred from homology"/>
<dbReference type="CDD" id="cd01288">
    <property type="entry name" value="FabZ"/>
    <property type="match status" value="1"/>
</dbReference>
<evidence type="ECO:0000313" key="10">
    <source>
        <dbReference type="EMBL" id="PLW77501.1"/>
    </source>
</evidence>
<evidence type="ECO:0000256" key="4">
    <source>
        <dbReference type="ARBA" id="ARBA00022516"/>
    </source>
</evidence>
<dbReference type="Proteomes" id="UP000234881">
    <property type="component" value="Unassembled WGS sequence"/>
</dbReference>
<gene>
    <name evidence="9 10" type="primary">fabZ</name>
    <name evidence="10" type="ORF">C0081_09295</name>
</gene>
<dbReference type="Pfam" id="PF07977">
    <property type="entry name" value="FabA"/>
    <property type="match status" value="1"/>
</dbReference>
<evidence type="ECO:0000256" key="1">
    <source>
        <dbReference type="ARBA" id="ARBA00004496"/>
    </source>
</evidence>
<feature type="active site" evidence="9">
    <location>
        <position position="56"/>
    </location>
</feature>
<dbReference type="OrthoDB" id="9772788at2"/>
<dbReference type="GO" id="GO:0006633">
    <property type="term" value="P:fatty acid biosynthetic process"/>
    <property type="evidence" value="ECO:0007669"/>
    <property type="project" value="UniProtKB-UniRule"/>
</dbReference>
<keyword evidence="5 9" id="KW-0441">Lipid A biosynthesis</keyword>
<dbReference type="InterPro" id="IPR013114">
    <property type="entry name" value="FabA_FabZ"/>
</dbReference>
<dbReference type="NCBIfam" id="TIGR01750">
    <property type="entry name" value="fabZ"/>
    <property type="match status" value="1"/>
</dbReference>
<evidence type="ECO:0000256" key="5">
    <source>
        <dbReference type="ARBA" id="ARBA00022556"/>
    </source>
</evidence>
<dbReference type="InterPro" id="IPR010084">
    <property type="entry name" value="FabZ"/>
</dbReference>
<organism evidence="10 11">
    <name type="scientific">Cohaesibacter celericrescens</name>
    <dbReference type="NCBI Taxonomy" id="2067669"/>
    <lineage>
        <taxon>Bacteria</taxon>
        <taxon>Pseudomonadati</taxon>
        <taxon>Pseudomonadota</taxon>
        <taxon>Alphaproteobacteria</taxon>
        <taxon>Hyphomicrobiales</taxon>
        <taxon>Cohaesibacteraceae</taxon>
    </lineage>
</organism>
<comment type="function">
    <text evidence="8 9">Involved in unsaturated fatty acids biosynthesis. Catalyzes the dehydration of short chain beta-hydroxyacyl-ACPs and long chain saturated and unsaturated beta-hydroxyacyl-ACPs.</text>
</comment>
<dbReference type="AlphaFoldDB" id="A0A2N5XSJ1"/>
<name>A0A2N5XSJ1_9HYPH</name>
<dbReference type="RefSeq" id="WP_101533518.1">
    <property type="nucleotide sequence ID" value="NZ_JBFHIU010000015.1"/>
</dbReference>
<comment type="similarity">
    <text evidence="2 9">Belongs to the thioester dehydratase family. FabZ subfamily.</text>
</comment>
<comment type="catalytic activity">
    <reaction evidence="9">
        <text>a (3R)-hydroxyacyl-[ACP] = a (2E)-enoyl-[ACP] + H2O</text>
        <dbReference type="Rhea" id="RHEA:13097"/>
        <dbReference type="Rhea" id="RHEA-COMP:9925"/>
        <dbReference type="Rhea" id="RHEA-COMP:9945"/>
        <dbReference type="ChEBI" id="CHEBI:15377"/>
        <dbReference type="ChEBI" id="CHEBI:78784"/>
        <dbReference type="ChEBI" id="CHEBI:78827"/>
        <dbReference type="EC" id="4.2.1.59"/>
    </reaction>
</comment>
<dbReference type="PANTHER" id="PTHR30272">
    <property type="entry name" value="3-HYDROXYACYL-[ACYL-CARRIER-PROTEIN] DEHYDRATASE"/>
    <property type="match status" value="1"/>
</dbReference>
<keyword evidence="7 9" id="KW-0456">Lyase</keyword>
<dbReference type="NCBIfam" id="NF000582">
    <property type="entry name" value="PRK00006.1"/>
    <property type="match status" value="1"/>
</dbReference>
<protein>
    <recommendedName>
        <fullName evidence="9">3-hydroxyacyl-[acyl-carrier-protein] dehydratase FabZ</fullName>
        <ecNumber evidence="9">4.2.1.59</ecNumber>
    </recommendedName>
    <alternativeName>
        <fullName evidence="9">(3R)-hydroxymyristoyl-[acyl-carrier-protein] dehydratase</fullName>
        <shortName evidence="9">(3R)-hydroxymyristoyl-ACP dehydrase</shortName>
    </alternativeName>
    <alternativeName>
        <fullName evidence="9">Beta-hydroxyacyl-ACP dehydratase</fullName>
    </alternativeName>
</protein>
<dbReference type="EC" id="4.2.1.59" evidence="9"/>
<keyword evidence="11" id="KW-1185">Reference proteome</keyword>
<dbReference type="InterPro" id="IPR029069">
    <property type="entry name" value="HotDog_dom_sf"/>
</dbReference>
<comment type="subcellular location">
    <subcellularLocation>
        <location evidence="1 9">Cytoplasm</location>
    </subcellularLocation>
</comment>
<evidence type="ECO:0000256" key="3">
    <source>
        <dbReference type="ARBA" id="ARBA00022490"/>
    </source>
</evidence>
<comment type="caution">
    <text evidence="10">The sequence shown here is derived from an EMBL/GenBank/DDBJ whole genome shotgun (WGS) entry which is preliminary data.</text>
</comment>
<dbReference type="SUPFAM" id="SSF54637">
    <property type="entry name" value="Thioesterase/thiol ester dehydrase-isomerase"/>
    <property type="match status" value="1"/>
</dbReference>
<reference evidence="10 11" key="1">
    <citation type="submission" date="2018-01" db="EMBL/GenBank/DDBJ databases">
        <title>The draft genome sequence of Cohaesibacter sp. H1304.</title>
        <authorList>
            <person name="Wang N.-N."/>
            <person name="Du Z.-J."/>
        </authorList>
    </citation>
    <scope>NUCLEOTIDE SEQUENCE [LARGE SCALE GENOMIC DNA]</scope>
    <source>
        <strain evidence="10 11">H1304</strain>
    </source>
</reference>
<dbReference type="GO" id="GO:0016020">
    <property type="term" value="C:membrane"/>
    <property type="evidence" value="ECO:0007669"/>
    <property type="project" value="GOC"/>
</dbReference>
<evidence type="ECO:0000313" key="11">
    <source>
        <dbReference type="Proteomes" id="UP000234881"/>
    </source>
</evidence>
<evidence type="ECO:0000256" key="2">
    <source>
        <dbReference type="ARBA" id="ARBA00009174"/>
    </source>
</evidence>
<dbReference type="EMBL" id="PKUQ01000016">
    <property type="protein sequence ID" value="PLW77501.1"/>
    <property type="molecule type" value="Genomic_DNA"/>
</dbReference>
<dbReference type="GO" id="GO:0019171">
    <property type="term" value="F:(3R)-hydroxyacyl-[acyl-carrier-protein] dehydratase activity"/>
    <property type="evidence" value="ECO:0007669"/>
    <property type="project" value="UniProtKB-EC"/>
</dbReference>
<dbReference type="GO" id="GO:0005737">
    <property type="term" value="C:cytoplasm"/>
    <property type="evidence" value="ECO:0007669"/>
    <property type="project" value="UniProtKB-SubCell"/>
</dbReference>
<dbReference type="Gene3D" id="3.10.129.10">
    <property type="entry name" value="Hotdog Thioesterase"/>
    <property type="match status" value="1"/>
</dbReference>
<evidence type="ECO:0000256" key="9">
    <source>
        <dbReference type="HAMAP-Rule" id="MF_00406"/>
    </source>
</evidence>
<keyword evidence="6 9" id="KW-0443">Lipid metabolism</keyword>
<dbReference type="HAMAP" id="MF_00406">
    <property type="entry name" value="FabZ"/>
    <property type="match status" value="1"/>
</dbReference>
<dbReference type="GO" id="GO:0009245">
    <property type="term" value="P:lipid A biosynthetic process"/>
    <property type="evidence" value="ECO:0007669"/>
    <property type="project" value="UniProtKB-UniRule"/>
</dbReference>
<evidence type="ECO:0000256" key="7">
    <source>
        <dbReference type="ARBA" id="ARBA00023239"/>
    </source>
</evidence>
<dbReference type="PANTHER" id="PTHR30272:SF1">
    <property type="entry name" value="3-HYDROXYACYL-[ACYL-CARRIER-PROTEIN] DEHYDRATASE"/>
    <property type="match status" value="1"/>
</dbReference>
<dbReference type="FunFam" id="3.10.129.10:FF:000001">
    <property type="entry name" value="3-hydroxyacyl-[acyl-carrier-protein] dehydratase FabZ"/>
    <property type="match status" value="1"/>
</dbReference>